<sequence>MHVGLDSGIARSQSQLAAVCSDFSLSLFDWGTLKKLHSMRGHTDKVTGVRYVPGSDSVLVSSSLDGTVRQWDTRSGQMTMEHSDTTLQKRKPLTCVDVNAAGRFLCAGTEVVDQDAYLVFWDVRQPTPLGGYWESHTDELSTVRFHPTDSGALATGSTDGYVNVFDVTQTSEDDALQATLNTESSVSSVTWYERRDGRHLAVVLDTEELQLWNLQESERTAQFGRQEVAQAIRRTMSEVCYVESCHQTAEGDVLAVAGATTKEGHGCLRLLRIDGDRLTPHALLEDSEVTQQLVRASAFSAATGELVTGGEGGILTLWRPGARPSSSQRRDAKAPTHKQRGKHKQKPY</sequence>
<dbReference type="InterPro" id="IPR039328">
    <property type="entry name" value="WDR89"/>
</dbReference>
<evidence type="ECO:0000256" key="5">
    <source>
        <dbReference type="SAM" id="MobiDB-lite"/>
    </source>
</evidence>
<gene>
    <name evidence="6" type="primary">WDR89</name>
    <name evidence="6" type="ORF">FJT64_004164</name>
</gene>
<dbReference type="Proteomes" id="UP000440578">
    <property type="component" value="Unassembled WGS sequence"/>
</dbReference>
<proteinExistence type="predicted"/>
<dbReference type="OrthoDB" id="25131at2759"/>
<dbReference type="PROSITE" id="PS50294">
    <property type="entry name" value="WD_REPEATS_REGION"/>
    <property type="match status" value="1"/>
</dbReference>
<keyword evidence="2 4" id="KW-0853">WD repeat</keyword>
<dbReference type="InterPro" id="IPR036322">
    <property type="entry name" value="WD40_repeat_dom_sf"/>
</dbReference>
<feature type="compositionally biased region" description="Basic residues" evidence="5">
    <location>
        <begin position="335"/>
        <end position="348"/>
    </location>
</feature>
<evidence type="ECO:0000256" key="3">
    <source>
        <dbReference type="ARBA" id="ARBA00022737"/>
    </source>
</evidence>
<evidence type="ECO:0000313" key="7">
    <source>
        <dbReference type="Proteomes" id="UP000440578"/>
    </source>
</evidence>
<dbReference type="Pfam" id="PF00400">
    <property type="entry name" value="WD40"/>
    <property type="match status" value="2"/>
</dbReference>
<dbReference type="SUPFAM" id="SSF50978">
    <property type="entry name" value="WD40 repeat-like"/>
    <property type="match status" value="1"/>
</dbReference>
<dbReference type="InterPro" id="IPR001680">
    <property type="entry name" value="WD40_rpt"/>
</dbReference>
<keyword evidence="3" id="KW-0677">Repeat</keyword>
<comment type="caution">
    <text evidence="6">The sequence shown here is derived from an EMBL/GenBank/DDBJ whole genome shotgun (WGS) entry which is preliminary data.</text>
</comment>
<reference evidence="6 7" key="1">
    <citation type="submission" date="2019-07" db="EMBL/GenBank/DDBJ databases">
        <title>Draft genome assembly of a fouling barnacle, Amphibalanus amphitrite (Darwin, 1854): The first reference genome for Thecostraca.</title>
        <authorList>
            <person name="Kim W."/>
        </authorList>
    </citation>
    <scope>NUCLEOTIDE SEQUENCE [LARGE SCALE GENOMIC DNA]</scope>
    <source>
        <strain evidence="6">SNU_AA5</strain>
        <tissue evidence="6">Soma without cirri and trophi</tissue>
    </source>
</reference>
<keyword evidence="7" id="KW-1185">Reference proteome</keyword>
<feature type="repeat" description="WD" evidence="4">
    <location>
        <begin position="133"/>
        <end position="175"/>
    </location>
</feature>
<evidence type="ECO:0000256" key="1">
    <source>
        <dbReference type="ARBA" id="ARBA00021125"/>
    </source>
</evidence>
<feature type="region of interest" description="Disordered" evidence="5">
    <location>
        <begin position="313"/>
        <end position="348"/>
    </location>
</feature>
<name>A0A6A4VQK5_AMPAM</name>
<evidence type="ECO:0000313" key="6">
    <source>
        <dbReference type="EMBL" id="KAF0298487.1"/>
    </source>
</evidence>
<protein>
    <recommendedName>
        <fullName evidence="1">WD repeat-containing protein 89</fullName>
    </recommendedName>
</protein>
<accession>A0A6A4VQK5</accession>
<dbReference type="SMART" id="SM00320">
    <property type="entry name" value="WD40"/>
    <property type="match status" value="4"/>
</dbReference>
<feature type="repeat" description="WD" evidence="4">
    <location>
        <begin position="39"/>
        <end position="81"/>
    </location>
</feature>
<dbReference type="AlphaFoldDB" id="A0A6A4VQK5"/>
<dbReference type="PANTHER" id="PTHR22889">
    <property type="entry name" value="WD REPEAT-CONTAINING PROTEIN 89"/>
    <property type="match status" value="1"/>
</dbReference>
<organism evidence="6 7">
    <name type="scientific">Amphibalanus amphitrite</name>
    <name type="common">Striped barnacle</name>
    <name type="synonym">Balanus amphitrite</name>
    <dbReference type="NCBI Taxonomy" id="1232801"/>
    <lineage>
        <taxon>Eukaryota</taxon>
        <taxon>Metazoa</taxon>
        <taxon>Ecdysozoa</taxon>
        <taxon>Arthropoda</taxon>
        <taxon>Crustacea</taxon>
        <taxon>Multicrustacea</taxon>
        <taxon>Cirripedia</taxon>
        <taxon>Thoracica</taxon>
        <taxon>Thoracicalcarea</taxon>
        <taxon>Balanomorpha</taxon>
        <taxon>Balanoidea</taxon>
        <taxon>Balanidae</taxon>
        <taxon>Amphibalaninae</taxon>
        <taxon>Amphibalanus</taxon>
    </lineage>
</organism>
<evidence type="ECO:0000256" key="4">
    <source>
        <dbReference type="PROSITE-ProRule" id="PRU00221"/>
    </source>
</evidence>
<dbReference type="EMBL" id="VIIS01001429">
    <property type="protein sequence ID" value="KAF0298487.1"/>
    <property type="molecule type" value="Genomic_DNA"/>
</dbReference>
<dbReference type="Gene3D" id="2.130.10.10">
    <property type="entry name" value="YVTN repeat-like/Quinoprotein amine dehydrogenase"/>
    <property type="match status" value="2"/>
</dbReference>
<dbReference type="InterPro" id="IPR015943">
    <property type="entry name" value="WD40/YVTN_repeat-like_dom_sf"/>
</dbReference>
<evidence type="ECO:0000256" key="2">
    <source>
        <dbReference type="ARBA" id="ARBA00022574"/>
    </source>
</evidence>
<dbReference type="PROSITE" id="PS50082">
    <property type="entry name" value="WD_REPEATS_2"/>
    <property type="match status" value="2"/>
</dbReference>
<dbReference type="PANTHER" id="PTHR22889:SF0">
    <property type="entry name" value="WD REPEAT-CONTAINING PROTEIN 89"/>
    <property type="match status" value="1"/>
</dbReference>